<dbReference type="Pfam" id="PF18818">
    <property type="entry name" value="MPTase-PolyVal"/>
    <property type="match status" value="1"/>
</dbReference>
<dbReference type="Proteomes" id="UP000268908">
    <property type="component" value="Unassembled WGS sequence"/>
</dbReference>
<evidence type="ECO:0000256" key="1">
    <source>
        <dbReference type="SAM" id="MobiDB-lite"/>
    </source>
</evidence>
<comment type="caution">
    <text evidence="4">The sequence shown here is derived from an EMBL/GenBank/DDBJ whole genome shotgun (WGS) entry which is preliminary data.</text>
</comment>
<feature type="region of interest" description="Disordered" evidence="1">
    <location>
        <begin position="1"/>
        <end position="31"/>
    </location>
</feature>
<dbReference type="AlphaFoldDB" id="A0A497XDG1"/>
<feature type="domain" description="N-terminal" evidence="2">
    <location>
        <begin position="36"/>
        <end position="155"/>
    </location>
</feature>
<reference evidence="4 5" key="1">
    <citation type="submission" date="2018-10" db="EMBL/GenBank/DDBJ databases">
        <title>Genomic Encyclopedia of Type Strains, Phase IV (KMG-IV): sequencing the most valuable type-strain genomes for metagenomic binning, comparative biology and taxonomic classification.</title>
        <authorList>
            <person name="Goeker M."/>
        </authorList>
    </citation>
    <scope>NUCLEOTIDE SEQUENCE [LARGE SCALE GENOMIC DNA]</scope>
    <source>
        <strain evidence="4 5">DSM 26916</strain>
    </source>
</reference>
<dbReference type="PIRSF" id="PIRSF037112">
    <property type="entry name" value="Antirestriction_ArdC"/>
    <property type="match status" value="1"/>
</dbReference>
<dbReference type="InterPro" id="IPR017113">
    <property type="entry name" value="Antirestriction_ArdC"/>
</dbReference>
<feature type="domain" description="Polyvalent protein metallopeptidase" evidence="3">
    <location>
        <begin position="177"/>
        <end position="302"/>
    </location>
</feature>
<gene>
    <name evidence="4" type="ORF">DFR35_1410</name>
</gene>
<sequence>MPVRTQSTPANLNGTGVPPVPPGLTQEQDGKSGKFDLYQSVTDKIIAAIELGVKRDGRPLWSGAGATGIPYNRKSGKTYSGVNVLILWLAAQEAGFASSAWLTYQQAKELGGSVKKGSKGQQVVYFSTVDRDRIDTETGEVESRKIGFLKSYTVFNIDQCEGIADGIVRRTFQGDVAAEAVMRHSGAAIFEQGGKAFFRPSSDEIYLPERSRFVSDEAFYAVAMHELTHWTGHKSRLARDFSGRFGTEAYAFEELIAELGAAFCCADLGLIPATMDDHASYIDSWLKVLKHDKKAIFTAASQASKAHAFLMDKSKENQIKIAA</sequence>
<keyword evidence="5" id="KW-1185">Reference proteome</keyword>
<proteinExistence type="predicted"/>
<organism evidence="4 5">
    <name type="scientific">Sulfurisoma sediminicola</name>
    <dbReference type="NCBI Taxonomy" id="1381557"/>
    <lineage>
        <taxon>Bacteria</taxon>
        <taxon>Pseudomonadati</taxon>
        <taxon>Pseudomonadota</taxon>
        <taxon>Betaproteobacteria</taxon>
        <taxon>Nitrosomonadales</taxon>
        <taxon>Sterolibacteriaceae</taxon>
        <taxon>Sulfurisoma</taxon>
    </lineage>
</organism>
<feature type="compositionally biased region" description="Polar residues" evidence="1">
    <location>
        <begin position="1"/>
        <end position="10"/>
    </location>
</feature>
<dbReference type="InterPro" id="IPR041459">
    <property type="entry name" value="MPTase-PolyVal"/>
</dbReference>
<dbReference type="OrthoDB" id="9792687at2"/>
<dbReference type="EMBL" id="RCCI01000005">
    <property type="protein sequence ID" value="RLJ64764.1"/>
    <property type="molecule type" value="Genomic_DNA"/>
</dbReference>
<dbReference type="GO" id="GO:0003697">
    <property type="term" value="F:single-stranded DNA binding"/>
    <property type="evidence" value="ECO:0007669"/>
    <property type="project" value="InterPro"/>
</dbReference>
<dbReference type="Pfam" id="PF08401">
    <property type="entry name" value="ArdcN"/>
    <property type="match status" value="1"/>
</dbReference>
<dbReference type="RefSeq" id="WP_121241056.1">
    <property type="nucleotide sequence ID" value="NZ_BHVV01000006.1"/>
</dbReference>
<name>A0A497XDG1_9PROT</name>
<evidence type="ECO:0000259" key="3">
    <source>
        <dbReference type="Pfam" id="PF18818"/>
    </source>
</evidence>
<dbReference type="InterPro" id="IPR013610">
    <property type="entry name" value="ArdC_N"/>
</dbReference>
<protein>
    <submittedName>
        <fullName evidence="4">Antirestriction protein ArdC</fullName>
    </submittedName>
</protein>
<evidence type="ECO:0000313" key="5">
    <source>
        <dbReference type="Proteomes" id="UP000268908"/>
    </source>
</evidence>
<accession>A0A497XDG1</accession>
<evidence type="ECO:0000259" key="2">
    <source>
        <dbReference type="Pfam" id="PF08401"/>
    </source>
</evidence>
<evidence type="ECO:0000313" key="4">
    <source>
        <dbReference type="EMBL" id="RLJ64764.1"/>
    </source>
</evidence>